<keyword evidence="5" id="KW-0472">Membrane</keyword>
<evidence type="ECO:0000256" key="5">
    <source>
        <dbReference type="SAM" id="Phobius"/>
    </source>
</evidence>
<feature type="transmembrane region" description="Helical" evidence="5">
    <location>
        <begin position="286"/>
        <end position="306"/>
    </location>
</feature>
<dbReference type="SUPFAM" id="SSF53067">
    <property type="entry name" value="Actin-like ATPase domain"/>
    <property type="match status" value="2"/>
</dbReference>
<dbReference type="Gene3D" id="3.30.420.40">
    <property type="match status" value="2"/>
</dbReference>
<feature type="compositionally biased region" description="Polar residues" evidence="4">
    <location>
        <begin position="321"/>
        <end position="330"/>
    </location>
</feature>
<reference evidence="7 8" key="1">
    <citation type="submission" date="2018-03" db="EMBL/GenBank/DDBJ databases">
        <title>Genomic Encyclopedia of Type Strains, Phase III (KMG-III): the genomes of soil and plant-associated and newly described type strains.</title>
        <authorList>
            <person name="Whitman W."/>
        </authorList>
    </citation>
    <scope>NUCLEOTIDE SEQUENCE [LARGE SCALE GENOMIC DNA]</scope>
    <source>
        <strain evidence="7 8">CGMCC 4.7067</strain>
    </source>
</reference>
<dbReference type="Pfam" id="PF03793">
    <property type="entry name" value="PASTA"/>
    <property type="match status" value="1"/>
</dbReference>
<proteinExistence type="predicted"/>
<dbReference type="Gene3D" id="3.30.10.20">
    <property type="match status" value="1"/>
</dbReference>
<dbReference type="EMBL" id="PVTJ01000012">
    <property type="protein sequence ID" value="PRY55744.1"/>
    <property type="molecule type" value="Genomic_DNA"/>
</dbReference>
<dbReference type="PANTHER" id="PTHR42749">
    <property type="entry name" value="CELL SHAPE-DETERMINING PROTEIN MREB"/>
    <property type="match status" value="1"/>
</dbReference>
<evidence type="ECO:0000313" key="7">
    <source>
        <dbReference type="EMBL" id="PRY55744.1"/>
    </source>
</evidence>
<keyword evidence="5" id="KW-0812">Transmembrane</keyword>
<feature type="compositionally biased region" description="Pro residues" evidence="4">
    <location>
        <begin position="360"/>
        <end position="376"/>
    </location>
</feature>
<keyword evidence="8" id="KW-1185">Reference proteome</keyword>
<keyword evidence="2" id="KW-0067">ATP-binding</keyword>
<feature type="region of interest" description="Disordered" evidence="4">
    <location>
        <begin position="317"/>
        <end position="384"/>
    </location>
</feature>
<evidence type="ECO:0000259" key="6">
    <source>
        <dbReference type="PROSITE" id="PS51178"/>
    </source>
</evidence>
<dbReference type="Proteomes" id="UP000238176">
    <property type="component" value="Unassembled WGS sequence"/>
</dbReference>
<evidence type="ECO:0000256" key="1">
    <source>
        <dbReference type="ARBA" id="ARBA00022741"/>
    </source>
</evidence>
<evidence type="ECO:0000313" key="8">
    <source>
        <dbReference type="Proteomes" id="UP000238176"/>
    </source>
</evidence>
<keyword evidence="5" id="KW-1133">Transmembrane helix</keyword>
<dbReference type="GO" id="GO:0005524">
    <property type="term" value="F:ATP binding"/>
    <property type="evidence" value="ECO:0007669"/>
    <property type="project" value="UniProtKB-KW"/>
</dbReference>
<dbReference type="Gene3D" id="3.90.640.10">
    <property type="entry name" value="Actin, Chain A, domain 4"/>
    <property type="match status" value="1"/>
</dbReference>
<dbReference type="InterPro" id="IPR043129">
    <property type="entry name" value="ATPase_NBD"/>
</dbReference>
<dbReference type="GO" id="GO:0140662">
    <property type="term" value="F:ATP-dependent protein folding chaperone"/>
    <property type="evidence" value="ECO:0007669"/>
    <property type="project" value="InterPro"/>
</dbReference>
<sequence length="456" mass="47183">MRHSPTRAEATWSAPGDESALVGLAVPATWSATRRRAHAEAAAEVGFTPSFLVSEPEAAARHYAEVQGSGLDPAAQLLVYSLGDATCHIALVRRDGDRYTVAAAKSADGVGGRAFDRLLLDHLASRLRYSDPKYWSRLQIPGETAFRDEVLDEVRTAREHLSAHPSATVVLPGLGRDLRLTHEDADRCLAPVLLRTIGIAEDVLCDAGAVADEVAAALLVGGGSRTPLVASVLGHHLGIEPVVPDLPELAVAEGAALAGLARISIAAEAADPAPSWHGRLRTSSDVLATMLVVLFAMAAFAGVALLNRSGVDADDIDADSPNLSVPNETGTAEPAAPSPPEGESAPVEPSEEDDTVAAPSEPPPTSQDPTTFPPSASPVAEADAALPDAVGRTLAEALALLADAGFTDVSAEGQRVTGNTDYANCEVTAQSPEPGSTQPLDAPVVLSYAYRGSDHC</sequence>
<dbReference type="AlphaFoldDB" id="A0A2T0UCY2"/>
<protein>
    <submittedName>
        <fullName evidence="7">PASTA domain-containing protein</fullName>
    </submittedName>
</protein>
<keyword evidence="3" id="KW-0143">Chaperone</keyword>
<feature type="domain" description="PASTA" evidence="6">
    <location>
        <begin position="380"/>
        <end position="450"/>
    </location>
</feature>
<dbReference type="InterPro" id="IPR005543">
    <property type="entry name" value="PASTA_dom"/>
</dbReference>
<dbReference type="PROSITE" id="PS51178">
    <property type="entry name" value="PASTA"/>
    <property type="match status" value="1"/>
</dbReference>
<dbReference type="Pfam" id="PF00012">
    <property type="entry name" value="HSP70"/>
    <property type="match status" value="1"/>
</dbReference>
<gene>
    <name evidence="7" type="ORF">B0I28_11257</name>
</gene>
<comment type="caution">
    <text evidence="7">The sequence shown here is derived from an EMBL/GenBank/DDBJ whole genome shotgun (WGS) entry which is preliminary data.</text>
</comment>
<keyword evidence="1" id="KW-0547">Nucleotide-binding</keyword>
<accession>A0A2T0UCY2</accession>
<organism evidence="7 8">
    <name type="scientific">Glycomyces artemisiae</name>
    <dbReference type="NCBI Taxonomy" id="1076443"/>
    <lineage>
        <taxon>Bacteria</taxon>
        <taxon>Bacillati</taxon>
        <taxon>Actinomycetota</taxon>
        <taxon>Actinomycetes</taxon>
        <taxon>Glycomycetales</taxon>
        <taxon>Glycomycetaceae</taxon>
        <taxon>Glycomyces</taxon>
    </lineage>
</organism>
<name>A0A2T0UCY2_9ACTN</name>
<dbReference type="InterPro" id="IPR013126">
    <property type="entry name" value="Hsp_70_fam"/>
</dbReference>
<evidence type="ECO:0000256" key="4">
    <source>
        <dbReference type="SAM" id="MobiDB-lite"/>
    </source>
</evidence>
<dbReference type="PANTHER" id="PTHR42749:SF1">
    <property type="entry name" value="CELL SHAPE-DETERMINING PROTEIN MREB"/>
    <property type="match status" value="1"/>
</dbReference>
<evidence type="ECO:0000256" key="2">
    <source>
        <dbReference type="ARBA" id="ARBA00022840"/>
    </source>
</evidence>
<evidence type="ECO:0000256" key="3">
    <source>
        <dbReference type="ARBA" id="ARBA00023186"/>
    </source>
</evidence>